<keyword evidence="4 5" id="KW-0472">Membrane</keyword>
<accession>A0A841HQL9</accession>
<dbReference type="Pfam" id="PF02535">
    <property type="entry name" value="Zip"/>
    <property type="match status" value="1"/>
</dbReference>
<feature type="transmembrane region" description="Helical" evidence="5">
    <location>
        <begin position="192"/>
        <end position="213"/>
    </location>
</feature>
<reference evidence="6 7" key="1">
    <citation type="submission" date="2020-08" db="EMBL/GenBank/DDBJ databases">
        <title>Genomic Encyclopedia of Type Strains, Phase IV (KMG-IV): sequencing the most valuable type-strain genomes for metagenomic binning, comparative biology and taxonomic classification.</title>
        <authorList>
            <person name="Goeker M."/>
        </authorList>
    </citation>
    <scope>NUCLEOTIDE SEQUENCE [LARGE SCALE GENOMIC DNA]</scope>
    <source>
        <strain evidence="6 7">DSM 26723</strain>
    </source>
</reference>
<evidence type="ECO:0000256" key="1">
    <source>
        <dbReference type="ARBA" id="ARBA00004141"/>
    </source>
</evidence>
<feature type="transmembrane region" description="Helical" evidence="5">
    <location>
        <begin position="40"/>
        <end position="57"/>
    </location>
</feature>
<proteinExistence type="predicted"/>
<sequence>MTLLAWIILFTALGGALSAIAASAFLLAPASMRVRVLPHLVSFATGALLGAALLGLLPHAIEGVGIESIHGIGIALLAGLLLFFVLEKLVLWRHCHQEVCEGHVPHVPHHDHGHGGHAHDHGKARDAASASLILIGDGFHNVLDGVLIAAAFMTDVHLGIVTAIAVMTHEIPQEVGDLAILLQGGMSRAKAFTLNTITSITSVIGGIAAYFFLAEAQYVLPYALAIAASSFLYIAVADLIPGLHRRVDPGSGVKQFVFIMLGVAVIFVSHSLAH</sequence>
<feature type="transmembrane region" description="Helical" evidence="5">
    <location>
        <begin position="252"/>
        <end position="273"/>
    </location>
</feature>
<evidence type="ECO:0000256" key="5">
    <source>
        <dbReference type="SAM" id="Phobius"/>
    </source>
</evidence>
<comment type="subcellular location">
    <subcellularLocation>
        <location evidence="1">Membrane</location>
        <topology evidence="1">Multi-pass membrane protein</topology>
    </subcellularLocation>
</comment>
<dbReference type="AlphaFoldDB" id="A0A841HQL9"/>
<evidence type="ECO:0000256" key="4">
    <source>
        <dbReference type="ARBA" id="ARBA00023136"/>
    </source>
</evidence>
<name>A0A841HQL9_9GAMM</name>
<evidence type="ECO:0000256" key="2">
    <source>
        <dbReference type="ARBA" id="ARBA00022692"/>
    </source>
</evidence>
<feature type="transmembrane region" description="Helical" evidence="5">
    <location>
        <begin position="6"/>
        <end position="28"/>
    </location>
</feature>
<organism evidence="6 7">
    <name type="scientific">Povalibacter uvarum</name>
    <dbReference type="NCBI Taxonomy" id="732238"/>
    <lineage>
        <taxon>Bacteria</taxon>
        <taxon>Pseudomonadati</taxon>
        <taxon>Pseudomonadota</taxon>
        <taxon>Gammaproteobacteria</taxon>
        <taxon>Steroidobacterales</taxon>
        <taxon>Steroidobacteraceae</taxon>
        <taxon>Povalibacter</taxon>
    </lineage>
</organism>
<gene>
    <name evidence="6" type="ORF">HNQ60_003821</name>
</gene>
<feature type="transmembrane region" description="Helical" evidence="5">
    <location>
        <begin position="69"/>
        <end position="86"/>
    </location>
</feature>
<dbReference type="Proteomes" id="UP000588068">
    <property type="component" value="Unassembled WGS sequence"/>
</dbReference>
<dbReference type="InterPro" id="IPR003689">
    <property type="entry name" value="ZIP"/>
</dbReference>
<comment type="caution">
    <text evidence="6">The sequence shown here is derived from an EMBL/GenBank/DDBJ whole genome shotgun (WGS) entry which is preliminary data.</text>
</comment>
<keyword evidence="2 5" id="KW-0812">Transmembrane</keyword>
<feature type="transmembrane region" description="Helical" evidence="5">
    <location>
        <begin position="219"/>
        <end position="240"/>
    </location>
</feature>
<evidence type="ECO:0000313" key="7">
    <source>
        <dbReference type="Proteomes" id="UP000588068"/>
    </source>
</evidence>
<protein>
    <submittedName>
        <fullName evidence="6">Zinc and cadmium transporter</fullName>
    </submittedName>
</protein>
<dbReference type="PANTHER" id="PTHR16950:SF16">
    <property type="entry name" value="ZINC TRANSPORTER ZIP13"/>
    <property type="match status" value="1"/>
</dbReference>
<keyword evidence="7" id="KW-1185">Reference proteome</keyword>
<dbReference type="RefSeq" id="WP_184334320.1">
    <property type="nucleotide sequence ID" value="NZ_JACHHZ010000004.1"/>
</dbReference>
<dbReference type="GO" id="GO:0016020">
    <property type="term" value="C:membrane"/>
    <property type="evidence" value="ECO:0007669"/>
    <property type="project" value="UniProtKB-SubCell"/>
</dbReference>
<dbReference type="GO" id="GO:0046873">
    <property type="term" value="F:metal ion transmembrane transporter activity"/>
    <property type="evidence" value="ECO:0007669"/>
    <property type="project" value="InterPro"/>
</dbReference>
<evidence type="ECO:0000313" key="6">
    <source>
        <dbReference type="EMBL" id="MBB6094934.1"/>
    </source>
</evidence>
<keyword evidence="3 5" id="KW-1133">Transmembrane helix</keyword>
<dbReference type="PANTHER" id="PTHR16950">
    <property type="entry name" value="ZINC TRANSPORTER SLC39A7 HISTIDINE-RICH MEMBRANE PROTEIN KE4"/>
    <property type="match status" value="1"/>
</dbReference>
<evidence type="ECO:0000256" key="3">
    <source>
        <dbReference type="ARBA" id="ARBA00022989"/>
    </source>
</evidence>
<dbReference type="EMBL" id="JACHHZ010000004">
    <property type="protein sequence ID" value="MBB6094934.1"/>
    <property type="molecule type" value="Genomic_DNA"/>
</dbReference>